<evidence type="ECO:0000313" key="2">
    <source>
        <dbReference type="EMBL" id="KIJ90645.1"/>
    </source>
</evidence>
<dbReference type="HOGENOM" id="CLU_3129767_0_0_1"/>
<feature type="non-terminal residue" evidence="2">
    <location>
        <position position="50"/>
    </location>
</feature>
<keyword evidence="3" id="KW-1185">Reference proteome</keyword>
<protein>
    <submittedName>
        <fullName evidence="2">Uncharacterized protein</fullName>
    </submittedName>
</protein>
<reference evidence="3" key="2">
    <citation type="submission" date="2015-01" db="EMBL/GenBank/DDBJ databases">
        <title>Evolutionary Origins and Diversification of the Mycorrhizal Mutualists.</title>
        <authorList>
            <consortium name="DOE Joint Genome Institute"/>
            <consortium name="Mycorrhizal Genomics Consortium"/>
            <person name="Kohler A."/>
            <person name="Kuo A."/>
            <person name="Nagy L.G."/>
            <person name="Floudas D."/>
            <person name="Copeland A."/>
            <person name="Barry K.W."/>
            <person name="Cichocki N."/>
            <person name="Veneault-Fourrey C."/>
            <person name="LaButti K."/>
            <person name="Lindquist E.A."/>
            <person name="Lipzen A."/>
            <person name="Lundell T."/>
            <person name="Morin E."/>
            <person name="Murat C."/>
            <person name="Riley R."/>
            <person name="Ohm R."/>
            <person name="Sun H."/>
            <person name="Tunlid A."/>
            <person name="Henrissat B."/>
            <person name="Grigoriev I.V."/>
            <person name="Hibbett D.S."/>
            <person name="Martin F."/>
        </authorList>
    </citation>
    <scope>NUCLEOTIDE SEQUENCE [LARGE SCALE GENOMIC DNA]</scope>
    <source>
        <strain evidence="3">LaAM-08-1</strain>
    </source>
</reference>
<feature type="compositionally biased region" description="Acidic residues" evidence="1">
    <location>
        <begin position="41"/>
        <end position="50"/>
    </location>
</feature>
<accession>A0A0C9WLV9</accession>
<dbReference type="Proteomes" id="UP000054477">
    <property type="component" value="Unassembled WGS sequence"/>
</dbReference>
<evidence type="ECO:0000256" key="1">
    <source>
        <dbReference type="SAM" id="MobiDB-lite"/>
    </source>
</evidence>
<dbReference type="EMBL" id="KN839138">
    <property type="protein sequence ID" value="KIJ90645.1"/>
    <property type="molecule type" value="Genomic_DNA"/>
</dbReference>
<sequence>MPATRQSKAIKTPEFIKSDTEDSNGSGDYGDKDNGNTGDSEVSEGEAIEY</sequence>
<evidence type="ECO:0000313" key="3">
    <source>
        <dbReference type="Proteomes" id="UP000054477"/>
    </source>
</evidence>
<feature type="region of interest" description="Disordered" evidence="1">
    <location>
        <begin position="1"/>
        <end position="50"/>
    </location>
</feature>
<name>A0A0C9WLV9_9AGAR</name>
<reference evidence="2 3" key="1">
    <citation type="submission" date="2014-04" db="EMBL/GenBank/DDBJ databases">
        <authorList>
            <consortium name="DOE Joint Genome Institute"/>
            <person name="Kuo A."/>
            <person name="Kohler A."/>
            <person name="Nagy L.G."/>
            <person name="Floudas D."/>
            <person name="Copeland A."/>
            <person name="Barry K.W."/>
            <person name="Cichocki N."/>
            <person name="Veneault-Fourrey C."/>
            <person name="LaButti K."/>
            <person name="Lindquist E.A."/>
            <person name="Lipzen A."/>
            <person name="Lundell T."/>
            <person name="Morin E."/>
            <person name="Murat C."/>
            <person name="Sun H."/>
            <person name="Tunlid A."/>
            <person name="Henrissat B."/>
            <person name="Grigoriev I.V."/>
            <person name="Hibbett D.S."/>
            <person name="Martin F."/>
            <person name="Nordberg H.P."/>
            <person name="Cantor M.N."/>
            <person name="Hua S.X."/>
        </authorList>
    </citation>
    <scope>NUCLEOTIDE SEQUENCE [LARGE SCALE GENOMIC DNA]</scope>
    <source>
        <strain evidence="2 3">LaAM-08-1</strain>
    </source>
</reference>
<organism evidence="2 3">
    <name type="scientific">Laccaria amethystina LaAM-08-1</name>
    <dbReference type="NCBI Taxonomy" id="1095629"/>
    <lineage>
        <taxon>Eukaryota</taxon>
        <taxon>Fungi</taxon>
        <taxon>Dikarya</taxon>
        <taxon>Basidiomycota</taxon>
        <taxon>Agaricomycotina</taxon>
        <taxon>Agaricomycetes</taxon>
        <taxon>Agaricomycetidae</taxon>
        <taxon>Agaricales</taxon>
        <taxon>Agaricineae</taxon>
        <taxon>Hydnangiaceae</taxon>
        <taxon>Laccaria</taxon>
    </lineage>
</organism>
<proteinExistence type="predicted"/>
<dbReference type="AlphaFoldDB" id="A0A0C9WLV9"/>
<gene>
    <name evidence="2" type="ORF">K443DRAFT_48128</name>
</gene>